<proteinExistence type="predicted"/>
<protein>
    <submittedName>
        <fullName evidence="1">Uncharacterized protein</fullName>
    </submittedName>
</protein>
<dbReference type="RefSeq" id="WP_270110188.1">
    <property type="nucleotide sequence ID" value="NZ_JAPZVP010000008.1"/>
</dbReference>
<dbReference type="Proteomes" id="UP001146067">
    <property type="component" value="Unassembled WGS sequence"/>
</dbReference>
<evidence type="ECO:0000313" key="1">
    <source>
        <dbReference type="EMBL" id="MDA1360274.1"/>
    </source>
</evidence>
<gene>
    <name evidence="1" type="ORF">O1R50_11610</name>
</gene>
<keyword evidence="2" id="KW-1185">Reference proteome</keyword>
<sequence length="93" mass="10244">MPRSPHPILAATLAKTGNPVTALARYDLERRTHAQWVAKAAHKNGHDALLGSTLSRRLLSLMLRIMSPTVFAKVSAKALDRLWGWQPPSLPGR</sequence>
<dbReference type="EMBL" id="JAPZVP010000008">
    <property type="protein sequence ID" value="MDA1360274.1"/>
    <property type="molecule type" value="Genomic_DNA"/>
</dbReference>
<comment type="caution">
    <text evidence="1">The sequence shown here is derived from an EMBL/GenBank/DDBJ whole genome shotgun (WGS) entry which is preliminary data.</text>
</comment>
<reference evidence="1" key="1">
    <citation type="submission" date="2022-12" db="EMBL/GenBank/DDBJ databases">
        <title>Gycomyces niveus sp.nov.,a novel actinomycete isolated from soil in Shouguan.</title>
        <authorList>
            <person name="Yang X."/>
        </authorList>
    </citation>
    <scope>NUCLEOTIDE SEQUENCE</scope>
    <source>
        <strain evidence="1">NEAU-A15</strain>
    </source>
</reference>
<name>A0A9X3PCU4_9ACTN</name>
<dbReference type="AlphaFoldDB" id="A0A9X3PCU4"/>
<organism evidence="1 2">
    <name type="scientific">Glycomyces luteolus</name>
    <dbReference type="NCBI Taxonomy" id="2670330"/>
    <lineage>
        <taxon>Bacteria</taxon>
        <taxon>Bacillati</taxon>
        <taxon>Actinomycetota</taxon>
        <taxon>Actinomycetes</taxon>
        <taxon>Glycomycetales</taxon>
        <taxon>Glycomycetaceae</taxon>
        <taxon>Glycomyces</taxon>
    </lineage>
</organism>
<evidence type="ECO:0000313" key="2">
    <source>
        <dbReference type="Proteomes" id="UP001146067"/>
    </source>
</evidence>
<accession>A0A9X3PCU4</accession>